<keyword evidence="5" id="KW-1185">Reference proteome</keyword>
<protein>
    <submittedName>
        <fullName evidence="4">Transcriptional regulator, TetR family</fullName>
    </submittedName>
</protein>
<dbReference type="InterPro" id="IPR041603">
    <property type="entry name" value="YvdT_C"/>
</dbReference>
<dbReference type="EMBL" id="FXUF01000002">
    <property type="protein sequence ID" value="SMP43099.1"/>
    <property type="molecule type" value="Genomic_DNA"/>
</dbReference>
<evidence type="ECO:0000256" key="1">
    <source>
        <dbReference type="ARBA" id="ARBA00023125"/>
    </source>
</evidence>
<reference evidence="4" key="1">
    <citation type="submission" date="2017-05" db="EMBL/GenBank/DDBJ databases">
        <authorList>
            <person name="Varghese N."/>
            <person name="Submissions S."/>
        </authorList>
    </citation>
    <scope>NUCLEOTIDE SEQUENCE</scope>
    <source>
        <strain evidence="4">Su22</strain>
    </source>
</reference>
<dbReference type="AlphaFoldDB" id="A0AA45WTL7"/>
<dbReference type="SUPFAM" id="SSF48498">
    <property type="entry name" value="Tetracyclin repressor-like, C-terminal domain"/>
    <property type="match status" value="1"/>
</dbReference>
<proteinExistence type="predicted"/>
<feature type="domain" description="HTH tetR-type" evidence="3">
    <location>
        <begin position="11"/>
        <end position="71"/>
    </location>
</feature>
<dbReference type="GO" id="GO:0003677">
    <property type="term" value="F:DNA binding"/>
    <property type="evidence" value="ECO:0007669"/>
    <property type="project" value="UniProtKB-UniRule"/>
</dbReference>
<evidence type="ECO:0000313" key="5">
    <source>
        <dbReference type="Proteomes" id="UP001158066"/>
    </source>
</evidence>
<dbReference type="Gene3D" id="1.10.357.10">
    <property type="entry name" value="Tetracycline Repressor, domain 2"/>
    <property type="match status" value="1"/>
</dbReference>
<dbReference type="InterPro" id="IPR009057">
    <property type="entry name" value="Homeodomain-like_sf"/>
</dbReference>
<dbReference type="InterPro" id="IPR001647">
    <property type="entry name" value="HTH_TetR"/>
</dbReference>
<sequence>MSKEGDPISQHSKKELILKAAIKVLSEKGLEKTKVSDVVQEAGVAQGTFYLYYQSKNALIPAIADNMLQYMLNQMKTHISPQDTFFDQMEKIVGITFETTHLYREVLGLCYSGMAVTGAFLEWEEIYKPYYHWLEERIAAAQLKGEIRRDMRVDMIAKIVVEMMEGVAEQVYLFEESSSNALIYQQELMAFVKRALTP</sequence>
<feature type="DNA-binding region" description="H-T-H motif" evidence="2">
    <location>
        <begin position="34"/>
        <end position="53"/>
    </location>
</feature>
<dbReference type="PANTHER" id="PTHR43479">
    <property type="entry name" value="ACREF/ENVCD OPERON REPRESSOR-RELATED"/>
    <property type="match status" value="1"/>
</dbReference>
<dbReference type="PANTHER" id="PTHR43479:SF8">
    <property type="entry name" value="TRANSCRIPTIONAL REGULATOR, TETR FAMILY"/>
    <property type="match status" value="1"/>
</dbReference>
<dbReference type="InterPro" id="IPR050624">
    <property type="entry name" value="HTH-type_Tx_Regulator"/>
</dbReference>
<dbReference type="SUPFAM" id="SSF46689">
    <property type="entry name" value="Homeodomain-like"/>
    <property type="match status" value="1"/>
</dbReference>
<organism evidence="4 5">
    <name type="scientific">Anoxynatronum buryatiense</name>
    <dbReference type="NCBI Taxonomy" id="489973"/>
    <lineage>
        <taxon>Bacteria</taxon>
        <taxon>Bacillati</taxon>
        <taxon>Bacillota</taxon>
        <taxon>Clostridia</taxon>
        <taxon>Eubacteriales</taxon>
        <taxon>Clostridiaceae</taxon>
        <taxon>Anoxynatronum</taxon>
    </lineage>
</organism>
<dbReference type="PRINTS" id="PR00455">
    <property type="entry name" value="HTHTETR"/>
</dbReference>
<accession>A0AA45WTL7</accession>
<evidence type="ECO:0000313" key="4">
    <source>
        <dbReference type="EMBL" id="SMP43099.1"/>
    </source>
</evidence>
<keyword evidence="1 2" id="KW-0238">DNA-binding</keyword>
<comment type="caution">
    <text evidence="4">The sequence shown here is derived from an EMBL/GenBank/DDBJ whole genome shotgun (WGS) entry which is preliminary data.</text>
</comment>
<name>A0AA45WTL7_9CLOT</name>
<evidence type="ECO:0000259" key="3">
    <source>
        <dbReference type="PROSITE" id="PS50977"/>
    </source>
</evidence>
<dbReference type="Pfam" id="PF17934">
    <property type="entry name" value="TetR_C_26"/>
    <property type="match status" value="1"/>
</dbReference>
<dbReference type="PROSITE" id="PS50977">
    <property type="entry name" value="HTH_TETR_2"/>
    <property type="match status" value="1"/>
</dbReference>
<evidence type="ECO:0000256" key="2">
    <source>
        <dbReference type="PROSITE-ProRule" id="PRU00335"/>
    </source>
</evidence>
<dbReference type="Proteomes" id="UP001158066">
    <property type="component" value="Unassembled WGS sequence"/>
</dbReference>
<gene>
    <name evidence="4" type="ORF">SAMN06296020_10240</name>
</gene>
<dbReference type="InterPro" id="IPR036271">
    <property type="entry name" value="Tet_transcr_reg_TetR-rel_C_sf"/>
</dbReference>
<dbReference type="Pfam" id="PF00440">
    <property type="entry name" value="TetR_N"/>
    <property type="match status" value="1"/>
</dbReference>